<keyword evidence="1" id="KW-1133">Transmembrane helix</keyword>
<accession>A0ABW3TJI5</accession>
<keyword evidence="1" id="KW-0472">Membrane</keyword>
<protein>
    <recommendedName>
        <fullName evidence="4">PH domain-containing protein</fullName>
    </recommendedName>
</protein>
<reference evidence="3" key="1">
    <citation type="journal article" date="2019" name="Int. J. Syst. Evol. Microbiol.">
        <title>The Global Catalogue of Microorganisms (GCM) 10K type strain sequencing project: providing services to taxonomists for standard genome sequencing and annotation.</title>
        <authorList>
            <consortium name="The Broad Institute Genomics Platform"/>
            <consortium name="The Broad Institute Genome Sequencing Center for Infectious Disease"/>
            <person name="Wu L."/>
            <person name="Ma J."/>
        </authorList>
    </citation>
    <scope>NUCLEOTIDE SEQUENCE [LARGE SCALE GENOMIC DNA]</scope>
    <source>
        <strain evidence="3">CCUG 55328</strain>
    </source>
</reference>
<evidence type="ECO:0000256" key="1">
    <source>
        <dbReference type="SAM" id="Phobius"/>
    </source>
</evidence>
<feature type="transmembrane region" description="Helical" evidence="1">
    <location>
        <begin position="191"/>
        <end position="210"/>
    </location>
</feature>
<feature type="transmembrane region" description="Helical" evidence="1">
    <location>
        <begin position="21"/>
        <end position="42"/>
    </location>
</feature>
<organism evidence="2 3">
    <name type="scientific">Seohaeicola saemankumensis</name>
    <dbReference type="NCBI Taxonomy" id="481181"/>
    <lineage>
        <taxon>Bacteria</taxon>
        <taxon>Pseudomonadati</taxon>
        <taxon>Pseudomonadota</taxon>
        <taxon>Alphaproteobacteria</taxon>
        <taxon>Rhodobacterales</taxon>
        <taxon>Roseobacteraceae</taxon>
        <taxon>Seohaeicola</taxon>
    </lineage>
</organism>
<evidence type="ECO:0000313" key="3">
    <source>
        <dbReference type="Proteomes" id="UP001597151"/>
    </source>
</evidence>
<dbReference type="EMBL" id="JBHTKR010000006">
    <property type="protein sequence ID" value="MFD1196166.1"/>
    <property type="molecule type" value="Genomic_DNA"/>
</dbReference>
<evidence type="ECO:0000313" key="2">
    <source>
        <dbReference type="EMBL" id="MFD1196166.1"/>
    </source>
</evidence>
<evidence type="ECO:0008006" key="4">
    <source>
        <dbReference type="Google" id="ProtNLM"/>
    </source>
</evidence>
<keyword evidence="1" id="KW-0812">Transmembrane</keyword>
<proteinExistence type="predicted"/>
<dbReference type="RefSeq" id="WP_380793840.1">
    <property type="nucleotide sequence ID" value="NZ_JBHTKR010000006.1"/>
</dbReference>
<gene>
    <name evidence="2" type="ORF">ACFQ3C_15970</name>
</gene>
<keyword evidence="3" id="KW-1185">Reference proteome</keyword>
<feature type="transmembrane region" description="Helical" evidence="1">
    <location>
        <begin position="62"/>
        <end position="81"/>
    </location>
</feature>
<name>A0ABW3TJI5_9RHOB</name>
<dbReference type="Proteomes" id="UP001597151">
    <property type="component" value="Unassembled WGS sequence"/>
</dbReference>
<sequence length="212" mass="23672">MFDDRSRVKRLHLPATFRPRYPWFVWFAMGMMSLLALLSLWAASWGLVRGSLPSDPGLRDGVVTSLVVGLFLLSFPLLLLWSAVRGLPRLHVDHGIVQLTSILGKVQVLRLSDYAEVSLGETVLARGYQPRLEAVPMTPGAKLQMLALGPFVKTRPEAEALVALIRHAAGERPKPLPVQEARLHRQNRREWVALTAIIICAFALLVLLRMSE</sequence>
<comment type="caution">
    <text evidence="2">The sequence shown here is derived from an EMBL/GenBank/DDBJ whole genome shotgun (WGS) entry which is preliminary data.</text>
</comment>